<proteinExistence type="inferred from homology"/>
<name>A0A3A8EI43_9GAMM</name>
<dbReference type="Pfam" id="PF00106">
    <property type="entry name" value="adh_short"/>
    <property type="match status" value="1"/>
</dbReference>
<dbReference type="GO" id="GO:0016020">
    <property type="term" value="C:membrane"/>
    <property type="evidence" value="ECO:0007669"/>
    <property type="project" value="TreeGrafter"/>
</dbReference>
<sequence>MAQSILITGAAQGIGAEIARTFYQHGYLVGIFDINEIQSQKLAKELGSRAFAGYLDVSDENNWQRALQQFVQWAGELNVLVNNAGILYSGAFEHTNIQAHQRTIDINVKGVLNGCHAALPYLKQASFARIINLSSASAMYGQADLASYSASKFAVRGLTEALDVEWQKYGIRVLDVMPLFVQTAMIKNMDAGSIQNMGVSLSPSDVATQVLRLAQQKDHFFRATHTPIGVKAKVLYQLSNISPQFLNRLSNLMISRRKKSSK</sequence>
<dbReference type="RefSeq" id="WP_120369990.1">
    <property type="nucleotide sequence ID" value="NZ_RAXU01000008.1"/>
</dbReference>
<dbReference type="NCBIfam" id="NF006123">
    <property type="entry name" value="PRK08267.1"/>
    <property type="match status" value="1"/>
</dbReference>
<organism evidence="4 5">
    <name type="scientific">Acinetobacter guerrae</name>
    <dbReference type="NCBI Taxonomy" id="1843371"/>
    <lineage>
        <taxon>Bacteria</taxon>
        <taxon>Pseudomonadati</taxon>
        <taxon>Pseudomonadota</taxon>
        <taxon>Gammaproteobacteria</taxon>
        <taxon>Moraxellales</taxon>
        <taxon>Moraxellaceae</taxon>
        <taxon>Acinetobacter</taxon>
    </lineage>
</organism>
<dbReference type="InterPro" id="IPR002347">
    <property type="entry name" value="SDR_fam"/>
</dbReference>
<dbReference type="GO" id="GO:0016491">
    <property type="term" value="F:oxidoreductase activity"/>
    <property type="evidence" value="ECO:0007669"/>
    <property type="project" value="UniProtKB-KW"/>
</dbReference>
<evidence type="ECO:0000256" key="3">
    <source>
        <dbReference type="RuleBase" id="RU000363"/>
    </source>
</evidence>
<dbReference type="PRINTS" id="PR00081">
    <property type="entry name" value="GDHRDH"/>
</dbReference>
<protein>
    <submittedName>
        <fullName evidence="4">SDR family oxidoreductase</fullName>
    </submittedName>
</protein>
<dbReference type="Proteomes" id="UP000269001">
    <property type="component" value="Unassembled WGS sequence"/>
</dbReference>
<comment type="caution">
    <text evidence="4">The sequence shown here is derived from an EMBL/GenBank/DDBJ whole genome shotgun (WGS) entry which is preliminary data.</text>
</comment>
<dbReference type="InterPro" id="IPR036291">
    <property type="entry name" value="NAD(P)-bd_dom_sf"/>
</dbReference>
<keyword evidence="5" id="KW-1185">Reference proteome</keyword>
<gene>
    <name evidence="4" type="ORF">D7V21_08000</name>
</gene>
<dbReference type="PANTHER" id="PTHR44196:SF1">
    <property type="entry name" value="DEHYDROGENASE_REDUCTASE SDR FAMILY MEMBER 7B"/>
    <property type="match status" value="1"/>
</dbReference>
<dbReference type="Gene3D" id="3.40.50.720">
    <property type="entry name" value="NAD(P)-binding Rossmann-like Domain"/>
    <property type="match status" value="1"/>
</dbReference>
<comment type="similarity">
    <text evidence="1 3">Belongs to the short-chain dehydrogenases/reductases (SDR) family.</text>
</comment>
<evidence type="ECO:0000313" key="5">
    <source>
        <dbReference type="Proteomes" id="UP000269001"/>
    </source>
</evidence>
<evidence type="ECO:0000256" key="2">
    <source>
        <dbReference type="ARBA" id="ARBA00023002"/>
    </source>
</evidence>
<dbReference type="PRINTS" id="PR00080">
    <property type="entry name" value="SDRFAMILY"/>
</dbReference>
<evidence type="ECO:0000313" key="4">
    <source>
        <dbReference type="EMBL" id="RKG33839.1"/>
    </source>
</evidence>
<dbReference type="EMBL" id="RAXU01000008">
    <property type="protein sequence ID" value="RKG33839.1"/>
    <property type="molecule type" value="Genomic_DNA"/>
</dbReference>
<reference evidence="4 5" key="1">
    <citation type="submission" date="2018-09" db="EMBL/GenBank/DDBJ databases">
        <title>The draft genome of Acinetobacter spp. strains.</title>
        <authorList>
            <person name="Qin J."/>
            <person name="Feng Y."/>
            <person name="Zong Z."/>
        </authorList>
    </citation>
    <scope>NUCLEOTIDE SEQUENCE [LARGE SCALE GENOMIC DNA]</scope>
    <source>
        <strain evidence="4 5">WCHAc060096</strain>
    </source>
</reference>
<dbReference type="PANTHER" id="PTHR44196">
    <property type="entry name" value="DEHYDROGENASE/REDUCTASE SDR FAMILY MEMBER 7B"/>
    <property type="match status" value="1"/>
</dbReference>
<evidence type="ECO:0000256" key="1">
    <source>
        <dbReference type="ARBA" id="ARBA00006484"/>
    </source>
</evidence>
<dbReference type="AlphaFoldDB" id="A0A3A8EI43"/>
<keyword evidence="2" id="KW-0560">Oxidoreductase</keyword>
<dbReference type="SUPFAM" id="SSF51735">
    <property type="entry name" value="NAD(P)-binding Rossmann-fold domains"/>
    <property type="match status" value="1"/>
</dbReference>
<accession>A0A3A8EI43</accession>